<evidence type="ECO:0000313" key="1">
    <source>
        <dbReference type="EnsemblPlants" id="AVESA.00010b.r2.5DG0936980.1.CDS"/>
    </source>
</evidence>
<sequence>MTATSILSSGPAELAGVRRRRHKLILSYLSQQRLDPAFQSMVQQTDAHMCGDHLRRLVSGGQWVEAVNYLHRFNSRRSVTSNALYLFLHTIWALENVAAGASEGSVKSTAHRHGMTLSMVISRCAKLGSLLKGMVDAPQQRVSLDWKPMRISAAIIASRLAREDPELNRLMQLPGDGQMLPHHLLPISPRRRPRHLKRPPGRRPPGRGPAIARLYLIKRRSLHSSSPHTPAFMDESLDRVAGLVDECLKAGKRQKLHQGTPLKSFGEVPGYPMLFLSPPGALVSQTNSRTTAVQNAGATASSLIMPGTFTD</sequence>
<protein>
    <submittedName>
        <fullName evidence="1">Uncharacterized protein</fullName>
    </submittedName>
</protein>
<organism evidence="1 2">
    <name type="scientific">Avena sativa</name>
    <name type="common">Oat</name>
    <dbReference type="NCBI Taxonomy" id="4498"/>
    <lineage>
        <taxon>Eukaryota</taxon>
        <taxon>Viridiplantae</taxon>
        <taxon>Streptophyta</taxon>
        <taxon>Embryophyta</taxon>
        <taxon>Tracheophyta</taxon>
        <taxon>Spermatophyta</taxon>
        <taxon>Magnoliopsida</taxon>
        <taxon>Liliopsida</taxon>
        <taxon>Poales</taxon>
        <taxon>Poaceae</taxon>
        <taxon>BOP clade</taxon>
        <taxon>Pooideae</taxon>
        <taxon>Poodae</taxon>
        <taxon>Poeae</taxon>
        <taxon>Poeae Chloroplast Group 1 (Aveneae type)</taxon>
        <taxon>Aveninae</taxon>
        <taxon>Avena</taxon>
    </lineage>
</organism>
<accession>A0ACD5YCD7</accession>
<reference evidence="1" key="1">
    <citation type="submission" date="2021-05" db="EMBL/GenBank/DDBJ databases">
        <authorList>
            <person name="Scholz U."/>
            <person name="Mascher M."/>
            <person name="Fiebig A."/>
        </authorList>
    </citation>
    <scope>NUCLEOTIDE SEQUENCE [LARGE SCALE GENOMIC DNA]</scope>
</reference>
<dbReference type="Proteomes" id="UP001732700">
    <property type="component" value="Chromosome 5D"/>
</dbReference>
<name>A0ACD5YCD7_AVESA</name>
<proteinExistence type="predicted"/>
<dbReference type="EnsemblPlants" id="AVESA.00010b.r2.5DG0936980.1">
    <property type="protein sequence ID" value="AVESA.00010b.r2.5DG0936980.1.CDS"/>
    <property type="gene ID" value="AVESA.00010b.r2.5DG0936980"/>
</dbReference>
<evidence type="ECO:0000313" key="2">
    <source>
        <dbReference type="Proteomes" id="UP001732700"/>
    </source>
</evidence>
<keyword evidence="2" id="KW-1185">Reference proteome</keyword>
<reference evidence="1" key="2">
    <citation type="submission" date="2025-09" db="UniProtKB">
        <authorList>
            <consortium name="EnsemblPlants"/>
        </authorList>
    </citation>
    <scope>IDENTIFICATION</scope>
</reference>